<protein>
    <recommendedName>
        <fullName evidence="6">Aminotransferase</fullName>
        <ecNumber evidence="6">2.6.1.-</ecNumber>
    </recommendedName>
</protein>
<feature type="domain" description="Aminotransferase class I/classII large" evidence="7">
    <location>
        <begin position="31"/>
        <end position="363"/>
    </location>
</feature>
<dbReference type="Proteomes" id="UP000319576">
    <property type="component" value="Chromosome"/>
</dbReference>
<dbReference type="PANTHER" id="PTHR46383">
    <property type="entry name" value="ASPARTATE AMINOTRANSFERASE"/>
    <property type="match status" value="1"/>
</dbReference>
<evidence type="ECO:0000256" key="2">
    <source>
        <dbReference type="ARBA" id="ARBA00007441"/>
    </source>
</evidence>
<dbReference type="AlphaFoldDB" id="A0A517XSI4"/>
<dbReference type="SUPFAM" id="SSF53383">
    <property type="entry name" value="PLP-dependent transferases"/>
    <property type="match status" value="1"/>
</dbReference>
<proteinExistence type="inferred from homology"/>
<dbReference type="InterPro" id="IPR015421">
    <property type="entry name" value="PyrdxlP-dep_Trfase_major"/>
</dbReference>
<evidence type="ECO:0000313" key="8">
    <source>
        <dbReference type="EMBL" id="QDU20443.1"/>
    </source>
</evidence>
<dbReference type="EMBL" id="CP036273">
    <property type="protein sequence ID" value="QDU20443.1"/>
    <property type="molecule type" value="Genomic_DNA"/>
</dbReference>
<evidence type="ECO:0000256" key="6">
    <source>
        <dbReference type="RuleBase" id="RU000481"/>
    </source>
</evidence>
<name>A0A517XSI4_9BACT</name>
<gene>
    <name evidence="8" type="ORF">ETAA1_23950</name>
</gene>
<evidence type="ECO:0000256" key="4">
    <source>
        <dbReference type="ARBA" id="ARBA00022679"/>
    </source>
</evidence>
<dbReference type="GO" id="GO:0030170">
    <property type="term" value="F:pyridoxal phosphate binding"/>
    <property type="evidence" value="ECO:0007669"/>
    <property type="project" value="InterPro"/>
</dbReference>
<dbReference type="EC" id="2.6.1.-" evidence="6"/>
<dbReference type="PROSITE" id="PS00105">
    <property type="entry name" value="AA_TRANSFER_CLASS_1"/>
    <property type="match status" value="1"/>
</dbReference>
<dbReference type="GO" id="GO:0008483">
    <property type="term" value="F:transaminase activity"/>
    <property type="evidence" value="ECO:0007669"/>
    <property type="project" value="UniProtKB-KW"/>
</dbReference>
<keyword evidence="5" id="KW-0663">Pyridoxal phosphate</keyword>
<dbReference type="KEGG" id="uli:ETAA1_23950"/>
<keyword evidence="3 6" id="KW-0032">Aminotransferase</keyword>
<evidence type="ECO:0000259" key="7">
    <source>
        <dbReference type="Pfam" id="PF00155"/>
    </source>
</evidence>
<dbReference type="CDD" id="cd00609">
    <property type="entry name" value="AAT_like"/>
    <property type="match status" value="1"/>
</dbReference>
<evidence type="ECO:0000256" key="5">
    <source>
        <dbReference type="ARBA" id="ARBA00022898"/>
    </source>
</evidence>
<organism evidence="8 9">
    <name type="scientific">Urbifossiella limnaea</name>
    <dbReference type="NCBI Taxonomy" id="2528023"/>
    <lineage>
        <taxon>Bacteria</taxon>
        <taxon>Pseudomonadati</taxon>
        <taxon>Planctomycetota</taxon>
        <taxon>Planctomycetia</taxon>
        <taxon>Gemmatales</taxon>
        <taxon>Gemmataceae</taxon>
        <taxon>Urbifossiella</taxon>
    </lineage>
</organism>
<keyword evidence="9" id="KW-1185">Reference proteome</keyword>
<dbReference type="Gene3D" id="3.40.640.10">
    <property type="entry name" value="Type I PLP-dependent aspartate aminotransferase-like (Major domain)"/>
    <property type="match status" value="1"/>
</dbReference>
<dbReference type="InterPro" id="IPR004839">
    <property type="entry name" value="Aminotransferase_I/II_large"/>
</dbReference>
<dbReference type="InterPro" id="IPR004838">
    <property type="entry name" value="NHTrfase_class1_PyrdxlP-BS"/>
</dbReference>
<accession>A0A517XSI4</accession>
<keyword evidence="4 6" id="KW-0808">Transferase</keyword>
<evidence type="ECO:0000256" key="3">
    <source>
        <dbReference type="ARBA" id="ARBA00022576"/>
    </source>
</evidence>
<comment type="cofactor">
    <cofactor evidence="1 6">
        <name>pyridoxal 5'-phosphate</name>
        <dbReference type="ChEBI" id="CHEBI:597326"/>
    </cofactor>
</comment>
<comment type="similarity">
    <text evidence="2 6">Belongs to the class-I pyridoxal-phosphate-dependent aminotransferase family.</text>
</comment>
<dbReference type="InterPro" id="IPR015424">
    <property type="entry name" value="PyrdxlP-dep_Trfase"/>
</dbReference>
<dbReference type="RefSeq" id="WP_202920836.1">
    <property type="nucleotide sequence ID" value="NZ_CP036273.1"/>
</dbReference>
<evidence type="ECO:0000313" key="9">
    <source>
        <dbReference type="Proteomes" id="UP000319576"/>
    </source>
</evidence>
<sequence length="372" mass="40487">MIPESWLAERTRHIELSGIRKVFELGKSLKNPVNLSIGQPHFPVPEPVREAAKAAIDAGHNGYTVTQGVAELRDRLAADAAARFPGQDRDVLVTSGTSGGLLLALMAVVNPGDEVVTPDPYFVAYPHMITLAGGRMVPVPGYPDFALDPDRIAAAITPRTKVILLSTPSNPTGVVATPEALKAVAELARERGVLLISDEIYRAFHYDGPARSPAEWDENVLVVEGFGKTYAMTGWRLGWAHGPTRLLAEMAKLQQFTYVCAPSMAQHAGVAALDYDVTELVADYRRKRDRLCEALRGRYELAVPGGAFYLFPKAPWGTGTEFVSEAIRNNLLVIPGGTFSGRDTHFRISYAATDETLDRGIEILNRLGERPA</sequence>
<reference evidence="8 9" key="1">
    <citation type="submission" date="2019-02" db="EMBL/GenBank/DDBJ databases">
        <title>Deep-cultivation of Planctomycetes and their phenomic and genomic characterization uncovers novel biology.</title>
        <authorList>
            <person name="Wiegand S."/>
            <person name="Jogler M."/>
            <person name="Boedeker C."/>
            <person name="Pinto D."/>
            <person name="Vollmers J."/>
            <person name="Rivas-Marin E."/>
            <person name="Kohn T."/>
            <person name="Peeters S.H."/>
            <person name="Heuer A."/>
            <person name="Rast P."/>
            <person name="Oberbeckmann S."/>
            <person name="Bunk B."/>
            <person name="Jeske O."/>
            <person name="Meyerdierks A."/>
            <person name="Storesund J.E."/>
            <person name="Kallscheuer N."/>
            <person name="Luecker S."/>
            <person name="Lage O.M."/>
            <person name="Pohl T."/>
            <person name="Merkel B.J."/>
            <person name="Hornburger P."/>
            <person name="Mueller R.-W."/>
            <person name="Bruemmer F."/>
            <person name="Labrenz M."/>
            <person name="Spormann A.M."/>
            <person name="Op den Camp H."/>
            <person name="Overmann J."/>
            <person name="Amann R."/>
            <person name="Jetten M.S.M."/>
            <person name="Mascher T."/>
            <person name="Medema M.H."/>
            <person name="Devos D.P."/>
            <person name="Kaster A.-K."/>
            <person name="Ovreas L."/>
            <person name="Rohde M."/>
            <person name="Galperin M.Y."/>
            <person name="Jogler C."/>
        </authorList>
    </citation>
    <scope>NUCLEOTIDE SEQUENCE [LARGE SCALE GENOMIC DNA]</scope>
    <source>
        <strain evidence="8 9">ETA_A1</strain>
    </source>
</reference>
<dbReference type="InterPro" id="IPR050596">
    <property type="entry name" value="AspAT/PAT-like"/>
</dbReference>
<evidence type="ECO:0000256" key="1">
    <source>
        <dbReference type="ARBA" id="ARBA00001933"/>
    </source>
</evidence>
<dbReference type="GO" id="GO:0006520">
    <property type="term" value="P:amino acid metabolic process"/>
    <property type="evidence" value="ECO:0007669"/>
    <property type="project" value="InterPro"/>
</dbReference>
<dbReference type="Pfam" id="PF00155">
    <property type="entry name" value="Aminotran_1_2"/>
    <property type="match status" value="1"/>
</dbReference>
<dbReference type="PANTHER" id="PTHR46383:SF3">
    <property type="entry name" value="ASPARTATE AMINOTRANSFERASE-RELATED"/>
    <property type="match status" value="1"/>
</dbReference>